<name>A0A2Z6IE68_ACIFI</name>
<accession>A0A2Z6IE68</accession>
<organism evidence="1 2">
    <name type="scientific">Acidithiobacillus ferridurans</name>
    <dbReference type="NCBI Taxonomy" id="1232575"/>
    <lineage>
        <taxon>Bacteria</taxon>
        <taxon>Pseudomonadati</taxon>
        <taxon>Pseudomonadota</taxon>
        <taxon>Acidithiobacillia</taxon>
        <taxon>Acidithiobacillales</taxon>
        <taxon>Acidithiobacillaceae</taxon>
        <taxon>Acidithiobacillus</taxon>
    </lineage>
</organism>
<proteinExistence type="predicted"/>
<dbReference type="PIRSF" id="PIRSF028431">
    <property type="entry name" value="UCP028431"/>
    <property type="match status" value="1"/>
</dbReference>
<evidence type="ECO:0000313" key="2">
    <source>
        <dbReference type="Proteomes" id="UP000280188"/>
    </source>
</evidence>
<dbReference type="KEGG" id="afj:AFERRID_00590"/>
<dbReference type="RefSeq" id="WP_126604115.1">
    <property type="nucleotide sequence ID" value="NZ_AP018795.1"/>
</dbReference>
<reference evidence="1 2" key="1">
    <citation type="journal article" date="2018" name="Microbiol. Resour. Announc.">
        <title>Complete Genome Sequence of Acidithiobacillus ferridurans JCM 18981.</title>
        <authorList>
            <person name="Miyauchi T."/>
            <person name="Kouzuma A."/>
            <person name="Abe T."/>
            <person name="Watanabe K."/>
        </authorList>
    </citation>
    <scope>NUCLEOTIDE SEQUENCE [LARGE SCALE GENOMIC DNA]</scope>
    <source>
        <strain evidence="2">ATCC 33020 / DSM 29468 / JCM 18981 / 11Fe</strain>
    </source>
</reference>
<protein>
    <submittedName>
        <fullName evidence="1">Uncharacterized protein</fullName>
    </submittedName>
</protein>
<keyword evidence="2" id="KW-1185">Reference proteome</keyword>
<sequence>MDSQWSRKKLAIETELEILQRETFSYFVHETNPVNGLVIDKTAPDWPASIAATGLALASYPVAVARGFITRATATATVLATLRFFRDSPQGPEPDATGYHGFYYHFLDMQTGRRAWQCELSTVDSAILLAGALTASAYFDANTTEEREIRVVADALYRRADWPWAQNGGLTVTHGWKPESGFLKYRWEGYDEALVLYILGLGSPTHPLPASSYAAWVSTYEWKNNCGYDYLYAGPLFTHQISHLWIDFRGIQDAFMREKGIDYFENTRRATYAQQQYAIDNPLKFVGYGKDCWGITASDGPGPDTIKVNGIERQFFNYLGRGVPYGPDDGTVAPWAVVASLPFAPEIVLPAIDYLVHHVDLKKSNPYGFKATFNPTYPDKSANPYGWVSPWHYGLNQGPIVLMIENYRSGLLWQLMRNCPYIVSGLRRTAFTGGWL</sequence>
<dbReference type="Proteomes" id="UP000280188">
    <property type="component" value="Chromosome"/>
</dbReference>
<dbReference type="InterPro" id="IPR016883">
    <property type="entry name" value="UCP028431"/>
</dbReference>
<dbReference type="EMBL" id="AP018795">
    <property type="protein sequence ID" value="BBF63841.1"/>
    <property type="molecule type" value="Genomic_DNA"/>
</dbReference>
<dbReference type="InterPro" id="IPR019282">
    <property type="entry name" value="Glycoamylase-like_cons_dom"/>
</dbReference>
<gene>
    <name evidence="1" type="ORF">AFERRID_00590</name>
</gene>
<dbReference type="AlphaFoldDB" id="A0A2Z6IE68"/>
<dbReference type="Gene3D" id="1.50.10.140">
    <property type="match status" value="1"/>
</dbReference>
<evidence type="ECO:0000313" key="1">
    <source>
        <dbReference type="EMBL" id="BBF63841.1"/>
    </source>
</evidence>
<dbReference type="Pfam" id="PF10091">
    <property type="entry name" value="Glycoamylase"/>
    <property type="match status" value="1"/>
</dbReference>